<dbReference type="Gene3D" id="2.40.170.20">
    <property type="entry name" value="TonB-dependent receptor, beta-barrel domain"/>
    <property type="match status" value="1"/>
</dbReference>
<dbReference type="Proteomes" id="UP000306791">
    <property type="component" value="Unassembled WGS sequence"/>
</dbReference>
<evidence type="ECO:0000259" key="14">
    <source>
        <dbReference type="Pfam" id="PF00593"/>
    </source>
</evidence>
<name>A0ABY2UMF1_9GAMM</name>
<dbReference type="Gene3D" id="2.170.130.10">
    <property type="entry name" value="TonB-dependent receptor, plug domain"/>
    <property type="match status" value="1"/>
</dbReference>
<comment type="subcellular location">
    <subcellularLocation>
        <location evidence="1 11">Cell outer membrane</location>
        <topology evidence="1 11">Multi-pass membrane protein</topology>
    </subcellularLocation>
</comment>
<comment type="similarity">
    <text evidence="2">Belongs to the TonB-dependent receptor family. Hemoglobin/haptoglobin binding protein subfamily.</text>
</comment>
<comment type="caution">
    <text evidence="16">The sequence shown here is derived from an EMBL/GenBank/DDBJ whole genome shotgun (WGS) entry which is preliminary data.</text>
</comment>
<dbReference type="PROSITE" id="PS52016">
    <property type="entry name" value="TONB_DEPENDENT_REC_3"/>
    <property type="match status" value="1"/>
</dbReference>
<evidence type="ECO:0000256" key="7">
    <source>
        <dbReference type="ARBA" id="ARBA00023077"/>
    </source>
</evidence>
<evidence type="ECO:0000259" key="15">
    <source>
        <dbReference type="Pfam" id="PF07715"/>
    </source>
</evidence>
<evidence type="ECO:0000313" key="16">
    <source>
        <dbReference type="EMBL" id="TLM79722.1"/>
    </source>
</evidence>
<evidence type="ECO:0000256" key="1">
    <source>
        <dbReference type="ARBA" id="ARBA00004571"/>
    </source>
</evidence>
<evidence type="ECO:0000313" key="17">
    <source>
        <dbReference type="Proteomes" id="UP000306791"/>
    </source>
</evidence>
<dbReference type="InterPro" id="IPR039426">
    <property type="entry name" value="TonB-dep_rcpt-like"/>
</dbReference>
<accession>A0ABY2UMF1</accession>
<dbReference type="Pfam" id="PF07715">
    <property type="entry name" value="Plug"/>
    <property type="match status" value="1"/>
</dbReference>
<keyword evidence="4 11" id="KW-1134">Transmembrane beta strand</keyword>
<organism evidence="16 17">
    <name type="scientific">Microbulbifer harenosus</name>
    <dbReference type="NCBI Taxonomy" id="2576840"/>
    <lineage>
        <taxon>Bacteria</taxon>
        <taxon>Pseudomonadati</taxon>
        <taxon>Pseudomonadota</taxon>
        <taxon>Gammaproteobacteria</taxon>
        <taxon>Cellvibrionales</taxon>
        <taxon>Microbulbiferaceae</taxon>
        <taxon>Microbulbifer</taxon>
    </lineage>
</organism>
<dbReference type="InterPro" id="IPR000531">
    <property type="entry name" value="Beta-barrel_TonB"/>
</dbReference>
<dbReference type="EMBL" id="VANI01000002">
    <property type="protein sequence ID" value="TLM79722.1"/>
    <property type="molecule type" value="Genomic_DNA"/>
</dbReference>
<keyword evidence="10 11" id="KW-0998">Cell outer membrane</keyword>
<reference evidence="16 17" key="1">
    <citation type="submission" date="2019-05" db="EMBL/GenBank/DDBJ databases">
        <title>Microbulbifer harenosus sp. nov., an alginate-degrading bacterium isolated from coastal sand.</title>
        <authorList>
            <person name="Huang H."/>
            <person name="Mo K."/>
            <person name="Bao S."/>
        </authorList>
    </citation>
    <scope>NUCLEOTIDE SEQUENCE [LARGE SCALE GENOMIC DNA]</scope>
    <source>
        <strain evidence="16 17">HB161719</strain>
    </source>
</reference>
<dbReference type="SUPFAM" id="SSF56935">
    <property type="entry name" value="Porins"/>
    <property type="match status" value="1"/>
</dbReference>
<keyword evidence="7 12" id="KW-0798">TonB box</keyword>
<keyword evidence="17" id="KW-1185">Reference proteome</keyword>
<sequence length="701" mass="77832">MCWFGAISGLFSSALSLPAFSSTSQETRRQVPAIGVESVEVTGTPTHKAATADETALSALTASVIVQRAPTHPSELLNGLPGIWISRGNGQEHLTAIRSPVLSGAGSCGAFAVLEGDIPVRGTGFCNVNQLSDLPLSQAGSVQVLRGPASVLYGSDAQHGVIRLLSAAPADRGERTLSIEHGANDYRRIFTGFSDTVGRSGIRVGFTGSRDGGYKTDSGYDQQQFSARHDYRGQQWNARTLLNLSNLNQETAGYVSGLDAYKDAGRKRENPNPEAFRDSRSARIQSRLEYTTSGGDHWQITPYARYTDMTFLMHFLPGTPLEENGQRGVGVQTSYDRALNERVSLLSGVDLERTNGWLRQTQAGGFSSFPAGRHYDYDVIAQVFAAFSSLEWQLAERSRFMFGSRWESLRYDYDNHMRAGDTAEDGSLCINGYTGAPGCRYSRPEDRRDRFSNFSFNAGLIHEVDKTLSTSLRLAHGFRAPQAAELYRLQSGQTVADLDAESIDSVELGLVKQSEYSRFSLTGFFMEKSDVIFQSSERLNLSDGNTRHYGVEYELQWALAPQWALTLAGTYARHLYTNNVSEPGSDALIETRGNDIDTAPRNMHGLTLEWHPQEQTRIELQFQSMGRYYTDIENAHRYRGHDLLHLRLRHRATPRIHLGLRVNNLANVDYAERADYSSLAGGDRYFIGDPRSVFGDVHFRF</sequence>
<dbReference type="PANTHER" id="PTHR30069:SF29">
    <property type="entry name" value="HEMOGLOBIN AND HEMOGLOBIN-HAPTOGLOBIN-BINDING PROTEIN 1-RELATED"/>
    <property type="match status" value="1"/>
</dbReference>
<keyword evidence="8 11" id="KW-0472">Membrane</keyword>
<keyword evidence="6 13" id="KW-0732">Signal</keyword>
<feature type="signal peptide" evidence="13">
    <location>
        <begin position="1"/>
        <end position="21"/>
    </location>
</feature>
<evidence type="ECO:0000256" key="13">
    <source>
        <dbReference type="SAM" id="SignalP"/>
    </source>
</evidence>
<evidence type="ECO:0000256" key="6">
    <source>
        <dbReference type="ARBA" id="ARBA00022729"/>
    </source>
</evidence>
<evidence type="ECO:0000256" key="10">
    <source>
        <dbReference type="ARBA" id="ARBA00023237"/>
    </source>
</evidence>
<keyword evidence="5 11" id="KW-0812">Transmembrane</keyword>
<evidence type="ECO:0000256" key="9">
    <source>
        <dbReference type="ARBA" id="ARBA00023170"/>
    </source>
</evidence>
<keyword evidence="3 11" id="KW-0813">Transport</keyword>
<dbReference type="InterPro" id="IPR037066">
    <property type="entry name" value="Plug_dom_sf"/>
</dbReference>
<dbReference type="InterPro" id="IPR012910">
    <property type="entry name" value="Plug_dom"/>
</dbReference>
<proteinExistence type="inferred from homology"/>
<feature type="domain" description="TonB-dependent receptor-like beta-barrel" evidence="14">
    <location>
        <begin position="214"/>
        <end position="665"/>
    </location>
</feature>
<feature type="chain" id="PRO_5046014030" evidence="13">
    <location>
        <begin position="22"/>
        <end position="701"/>
    </location>
</feature>
<keyword evidence="9 16" id="KW-0675">Receptor</keyword>
<evidence type="ECO:0000256" key="2">
    <source>
        <dbReference type="ARBA" id="ARBA00008143"/>
    </source>
</evidence>
<evidence type="ECO:0000256" key="4">
    <source>
        <dbReference type="ARBA" id="ARBA00022452"/>
    </source>
</evidence>
<evidence type="ECO:0000256" key="12">
    <source>
        <dbReference type="RuleBase" id="RU003357"/>
    </source>
</evidence>
<dbReference type="Pfam" id="PF00593">
    <property type="entry name" value="TonB_dep_Rec_b-barrel"/>
    <property type="match status" value="1"/>
</dbReference>
<protein>
    <submittedName>
        <fullName evidence="16">TonB-dependent receptor</fullName>
    </submittedName>
</protein>
<evidence type="ECO:0000256" key="11">
    <source>
        <dbReference type="PROSITE-ProRule" id="PRU01360"/>
    </source>
</evidence>
<dbReference type="PANTHER" id="PTHR30069">
    <property type="entry name" value="TONB-DEPENDENT OUTER MEMBRANE RECEPTOR"/>
    <property type="match status" value="1"/>
</dbReference>
<evidence type="ECO:0000256" key="3">
    <source>
        <dbReference type="ARBA" id="ARBA00022448"/>
    </source>
</evidence>
<dbReference type="InterPro" id="IPR036942">
    <property type="entry name" value="Beta-barrel_TonB_sf"/>
</dbReference>
<evidence type="ECO:0000256" key="5">
    <source>
        <dbReference type="ARBA" id="ARBA00022692"/>
    </source>
</evidence>
<evidence type="ECO:0000256" key="8">
    <source>
        <dbReference type="ARBA" id="ARBA00023136"/>
    </source>
</evidence>
<feature type="domain" description="TonB-dependent receptor plug" evidence="15">
    <location>
        <begin position="56"/>
        <end position="161"/>
    </location>
</feature>
<gene>
    <name evidence="16" type="ORF">FDY93_02050</name>
</gene>